<keyword evidence="1 2" id="KW-0690">Ribosome biogenesis</keyword>
<sequence length="122" mass="14053">MQTNRRATQFAGLLKREISIIIDRKVQDPDKGYVTVSMVKVSPDLKIASVYYTVLGDEEQKKKSAAVLKRSAGFIRNELKPSIKSRWLPEVRFFYDDTIDQAEKINQLIHKIHDDSADNKED</sequence>
<comment type="subcellular location">
    <subcellularLocation>
        <location evidence="2">Cytoplasm</location>
    </subcellularLocation>
</comment>
<dbReference type="Gene3D" id="3.30.300.20">
    <property type="match status" value="1"/>
</dbReference>
<dbReference type="SUPFAM" id="SSF89919">
    <property type="entry name" value="Ribosome-binding factor A, RbfA"/>
    <property type="match status" value="1"/>
</dbReference>
<dbReference type="PANTHER" id="PTHR33515">
    <property type="entry name" value="RIBOSOME-BINDING FACTOR A, CHLOROPLASTIC-RELATED"/>
    <property type="match status" value="1"/>
</dbReference>
<dbReference type="NCBIfam" id="TIGR00082">
    <property type="entry name" value="rbfA"/>
    <property type="match status" value="1"/>
</dbReference>
<dbReference type="InterPro" id="IPR023799">
    <property type="entry name" value="RbfA_dom_sf"/>
</dbReference>
<gene>
    <name evidence="2 3" type="primary">rbfA</name>
    <name evidence="3" type="ORF">ENJ10_00020</name>
</gene>
<evidence type="ECO:0000256" key="2">
    <source>
        <dbReference type="HAMAP-Rule" id="MF_00003"/>
    </source>
</evidence>
<comment type="function">
    <text evidence="2">One of several proteins that assist in the late maturation steps of the functional core of the 30S ribosomal subunit. Associates with free 30S ribosomal subunits (but not with 30S subunits that are part of 70S ribosomes or polysomes). Required for efficient processing of 16S rRNA. May interact with the 5'-terminal helix region of 16S rRNA.</text>
</comment>
<evidence type="ECO:0000313" key="3">
    <source>
        <dbReference type="EMBL" id="HED09046.1"/>
    </source>
</evidence>
<keyword evidence="2" id="KW-0963">Cytoplasm</keyword>
<dbReference type="AlphaFoldDB" id="A0A7V1PTP5"/>
<dbReference type="InterPro" id="IPR015946">
    <property type="entry name" value="KH_dom-like_a/b"/>
</dbReference>
<dbReference type="EMBL" id="DRLD01000002">
    <property type="protein sequence ID" value="HED09046.1"/>
    <property type="molecule type" value="Genomic_DNA"/>
</dbReference>
<dbReference type="PANTHER" id="PTHR33515:SF1">
    <property type="entry name" value="RIBOSOME-BINDING FACTOR A, CHLOROPLASTIC-RELATED"/>
    <property type="match status" value="1"/>
</dbReference>
<comment type="caution">
    <text evidence="3">The sequence shown here is derived from an EMBL/GenBank/DDBJ whole genome shotgun (WGS) entry which is preliminary data.</text>
</comment>
<name>A0A7V1PTP5_CALAY</name>
<dbReference type="HAMAP" id="MF_00003">
    <property type="entry name" value="RbfA"/>
    <property type="match status" value="1"/>
</dbReference>
<organism evidence="3">
    <name type="scientific">Caldithrix abyssi</name>
    <dbReference type="NCBI Taxonomy" id="187145"/>
    <lineage>
        <taxon>Bacteria</taxon>
        <taxon>Pseudomonadati</taxon>
        <taxon>Calditrichota</taxon>
        <taxon>Calditrichia</taxon>
        <taxon>Calditrichales</taxon>
        <taxon>Calditrichaceae</taxon>
        <taxon>Caldithrix</taxon>
    </lineage>
</organism>
<accession>A0A7V1PTP5</accession>
<dbReference type="GO" id="GO:0030490">
    <property type="term" value="P:maturation of SSU-rRNA"/>
    <property type="evidence" value="ECO:0007669"/>
    <property type="project" value="UniProtKB-UniRule"/>
</dbReference>
<dbReference type="Pfam" id="PF02033">
    <property type="entry name" value="RBFA"/>
    <property type="match status" value="1"/>
</dbReference>
<evidence type="ECO:0000256" key="1">
    <source>
        <dbReference type="ARBA" id="ARBA00022517"/>
    </source>
</evidence>
<comment type="subunit">
    <text evidence="2">Monomer. Binds 30S ribosomal subunits, but not 50S ribosomal subunits or 70S ribosomes.</text>
</comment>
<dbReference type="InterPro" id="IPR000238">
    <property type="entry name" value="RbfA"/>
</dbReference>
<comment type="similarity">
    <text evidence="2">Belongs to the RbfA family.</text>
</comment>
<dbReference type="GO" id="GO:0005829">
    <property type="term" value="C:cytosol"/>
    <property type="evidence" value="ECO:0007669"/>
    <property type="project" value="TreeGrafter"/>
</dbReference>
<protein>
    <recommendedName>
        <fullName evidence="2">Ribosome-binding factor A</fullName>
    </recommendedName>
</protein>
<reference evidence="3" key="1">
    <citation type="journal article" date="2020" name="mSystems">
        <title>Genome- and Community-Level Interaction Insights into Carbon Utilization and Element Cycling Functions of Hydrothermarchaeota in Hydrothermal Sediment.</title>
        <authorList>
            <person name="Zhou Z."/>
            <person name="Liu Y."/>
            <person name="Xu W."/>
            <person name="Pan J."/>
            <person name="Luo Z.H."/>
            <person name="Li M."/>
        </authorList>
    </citation>
    <scope>NUCLEOTIDE SEQUENCE [LARGE SCALE GENOMIC DNA]</scope>
    <source>
        <strain evidence="3">HyVt-456</strain>
    </source>
</reference>
<proteinExistence type="inferred from homology"/>
<dbReference type="Proteomes" id="UP000886005">
    <property type="component" value="Unassembled WGS sequence"/>
</dbReference>
<dbReference type="GO" id="GO:0043024">
    <property type="term" value="F:ribosomal small subunit binding"/>
    <property type="evidence" value="ECO:0007669"/>
    <property type="project" value="TreeGrafter"/>
</dbReference>